<dbReference type="Proteomes" id="UP001153714">
    <property type="component" value="Chromosome 21"/>
</dbReference>
<protein>
    <recommendedName>
        <fullName evidence="3">Zinc finger DNA binding protein</fullName>
    </recommendedName>
</protein>
<name>A0A9N9WF34_9NEOP</name>
<evidence type="ECO:0000313" key="1">
    <source>
        <dbReference type="EMBL" id="CAG9790393.1"/>
    </source>
</evidence>
<proteinExistence type="predicted"/>
<reference evidence="1" key="2">
    <citation type="submission" date="2022-10" db="EMBL/GenBank/DDBJ databases">
        <authorList>
            <consortium name="ENA_rothamsted_submissions"/>
            <consortium name="culmorum"/>
            <person name="King R."/>
        </authorList>
    </citation>
    <scope>NUCLEOTIDE SEQUENCE</scope>
</reference>
<dbReference type="OrthoDB" id="7219366at2759"/>
<dbReference type="EMBL" id="OU893352">
    <property type="protein sequence ID" value="CAG9790393.1"/>
    <property type="molecule type" value="Genomic_DNA"/>
</dbReference>
<accession>A0A9N9WF34</accession>
<sequence>MAEFQDELNQATTTARKSPTIAALNTEFLNFKAFICSGLSVLRTEIDTLRNNVDRLEMRFRNKMLLVHGVPEQSGENTRAKIVSSLALRCSVPSPTMNSIVASFRMDKAMNNSSKPRHIVVKFAETSVRAALWKSKTMLKGTKITLSEFLTKTRHDVFTATRQRFGVSNCWTLDGTIHIKTPNGKRRKLESMTELTALASEH</sequence>
<evidence type="ECO:0000313" key="2">
    <source>
        <dbReference type="Proteomes" id="UP001153714"/>
    </source>
</evidence>
<evidence type="ECO:0008006" key="3">
    <source>
        <dbReference type="Google" id="ProtNLM"/>
    </source>
</evidence>
<organism evidence="1 2">
    <name type="scientific">Diatraea saccharalis</name>
    <name type="common">sugarcane borer</name>
    <dbReference type="NCBI Taxonomy" id="40085"/>
    <lineage>
        <taxon>Eukaryota</taxon>
        <taxon>Metazoa</taxon>
        <taxon>Ecdysozoa</taxon>
        <taxon>Arthropoda</taxon>
        <taxon>Hexapoda</taxon>
        <taxon>Insecta</taxon>
        <taxon>Pterygota</taxon>
        <taxon>Neoptera</taxon>
        <taxon>Endopterygota</taxon>
        <taxon>Lepidoptera</taxon>
        <taxon>Glossata</taxon>
        <taxon>Ditrysia</taxon>
        <taxon>Pyraloidea</taxon>
        <taxon>Crambidae</taxon>
        <taxon>Crambinae</taxon>
        <taxon>Diatraea</taxon>
    </lineage>
</organism>
<reference evidence="1" key="1">
    <citation type="submission" date="2021-12" db="EMBL/GenBank/DDBJ databases">
        <authorList>
            <person name="King R."/>
        </authorList>
    </citation>
    <scope>NUCLEOTIDE SEQUENCE</scope>
</reference>
<dbReference type="AlphaFoldDB" id="A0A9N9WF34"/>
<gene>
    <name evidence="1" type="ORF">DIATSA_LOCUS8061</name>
</gene>
<keyword evidence="2" id="KW-1185">Reference proteome</keyword>